<keyword evidence="2" id="KW-1133">Transmembrane helix</keyword>
<feature type="transmembrane region" description="Helical" evidence="2">
    <location>
        <begin position="213"/>
        <end position="242"/>
    </location>
</feature>
<feature type="compositionally biased region" description="Polar residues" evidence="1">
    <location>
        <begin position="675"/>
        <end position="706"/>
    </location>
</feature>
<accession>J3NH44</accession>
<feature type="transmembrane region" description="Helical" evidence="2">
    <location>
        <begin position="132"/>
        <end position="159"/>
    </location>
</feature>
<feature type="region of interest" description="Disordered" evidence="1">
    <location>
        <begin position="659"/>
        <end position="742"/>
    </location>
</feature>
<evidence type="ECO:0000256" key="2">
    <source>
        <dbReference type="SAM" id="Phobius"/>
    </source>
</evidence>
<feature type="compositionally biased region" description="Polar residues" evidence="1">
    <location>
        <begin position="732"/>
        <end position="742"/>
    </location>
</feature>
<keyword evidence="2" id="KW-0472">Membrane</keyword>
<name>J3NH44_GAET3</name>
<dbReference type="eggNOG" id="ENOG502SMUJ">
    <property type="taxonomic scope" value="Eukaryota"/>
</dbReference>
<dbReference type="EnsemblFungi" id="EJT80587">
    <property type="protein sequence ID" value="EJT80587"/>
    <property type="gene ID" value="GGTG_00582"/>
</dbReference>
<feature type="region of interest" description="Disordered" evidence="1">
    <location>
        <begin position="344"/>
        <end position="428"/>
    </location>
</feature>
<sequence length="742" mass="79928">MDATGWLLPRATDVLRPDNFTAVVNKTTALLQLQRNATSPQMLINEFRFAAAKSIRTSTIILATFNAIAAFAAVLGILWENYSREKRTRGYSIRRDGLNFVSAPEVYPLFVSVAITIQGIMLAVAQGAGLESLFATGCALIAQAMLPALFLVPAVQVIFGLETYFRAVRSRPFLKRGPWAVRLCLMGVAVAFLASFLWAYVDRSPPFCFASQFWFIANYSLGCFIILLIVSVILTLSVITIFMKLKSSPAVGPTERVDASRMVYYLVLATISNVLLLPFFYHMAFIDQRDPRFQGLTLSVVASVVTEVSGVVTGGLHLFLRSSTMTAIAPREKIDDDHQKLKTQIRRGKPDDDVSDYGITSPNGLRHMESESSMASRYEKDIEASSPYDTKEDDALYPQPPKPSHLSAYSPVKPEPPRARTKSVSSVLSVFRPKSTRQSNTLLPATTYSPGGSATGGTAVKPHRFDFSTLKPPPSMKTLGVGRHRRDSSIASHITVQLGLRLSNLDNIPPMEPRRSCDSSSPCGDDGPCMCTIPLVNQTGMGMGSSSAGLRPQPQLMPTPKLVPKPSSLTRAVYVPPTVESDIDSDKFSLDDDAVMASSRTPTRPAPPVVEPKRSPVVVTIPAPVASPRPLAQPVSAIQQEESSAPLLTLSPTVYSPNGGAQSKLASPRGVGFTSPVSRYNSSGQRSLRSQPSQGTLCSASGSQRSLRGGVAAATTAPPRIATLAQPPPAAKSSSNKGGDWI</sequence>
<evidence type="ECO:0000313" key="4">
    <source>
        <dbReference type="EnsemblFungi" id="EJT80587"/>
    </source>
</evidence>
<dbReference type="OrthoDB" id="5368516at2759"/>
<evidence type="ECO:0000313" key="5">
    <source>
        <dbReference type="Proteomes" id="UP000006039"/>
    </source>
</evidence>
<feature type="compositionally biased region" description="Basic and acidic residues" evidence="1">
    <location>
        <begin position="377"/>
        <end position="394"/>
    </location>
</feature>
<feature type="compositionally biased region" description="Low complexity" evidence="1">
    <location>
        <begin position="712"/>
        <end position="725"/>
    </location>
</feature>
<protein>
    <submittedName>
        <fullName evidence="3 4">Uncharacterized protein</fullName>
    </submittedName>
</protein>
<feature type="transmembrane region" description="Helical" evidence="2">
    <location>
        <begin position="60"/>
        <end position="79"/>
    </location>
</feature>
<keyword evidence="5" id="KW-1185">Reference proteome</keyword>
<dbReference type="VEuPathDB" id="FungiDB:GGTG_00582"/>
<reference evidence="4" key="5">
    <citation type="submission" date="2018-04" db="UniProtKB">
        <authorList>
            <consortium name="EnsemblFungi"/>
        </authorList>
    </citation>
    <scope>IDENTIFICATION</scope>
    <source>
        <strain evidence="4">R3-111a-1</strain>
    </source>
</reference>
<dbReference type="GeneID" id="20341040"/>
<gene>
    <name evidence="4" type="primary">20341040</name>
    <name evidence="3" type="ORF">GGTG_00582</name>
</gene>
<organism evidence="3">
    <name type="scientific">Gaeumannomyces tritici (strain R3-111a-1)</name>
    <name type="common">Wheat and barley take-all root rot fungus</name>
    <name type="synonym">Gaeumannomyces graminis var. tritici</name>
    <dbReference type="NCBI Taxonomy" id="644352"/>
    <lineage>
        <taxon>Eukaryota</taxon>
        <taxon>Fungi</taxon>
        <taxon>Dikarya</taxon>
        <taxon>Ascomycota</taxon>
        <taxon>Pezizomycotina</taxon>
        <taxon>Sordariomycetes</taxon>
        <taxon>Sordariomycetidae</taxon>
        <taxon>Magnaporthales</taxon>
        <taxon>Magnaporthaceae</taxon>
        <taxon>Gaeumannomyces</taxon>
    </lineage>
</organism>
<proteinExistence type="predicted"/>
<reference evidence="5" key="1">
    <citation type="submission" date="2010-07" db="EMBL/GenBank/DDBJ databases">
        <title>The genome sequence of Gaeumannomyces graminis var. tritici strain R3-111a-1.</title>
        <authorList>
            <consortium name="The Broad Institute Genome Sequencing Platform"/>
            <person name="Ma L.-J."/>
            <person name="Dead R."/>
            <person name="Young S."/>
            <person name="Zeng Q."/>
            <person name="Koehrsen M."/>
            <person name="Alvarado L."/>
            <person name="Berlin A."/>
            <person name="Chapman S.B."/>
            <person name="Chen Z."/>
            <person name="Freedman E."/>
            <person name="Gellesch M."/>
            <person name="Goldberg J."/>
            <person name="Griggs A."/>
            <person name="Gujja S."/>
            <person name="Heilman E.R."/>
            <person name="Heiman D."/>
            <person name="Hepburn T."/>
            <person name="Howarth C."/>
            <person name="Jen D."/>
            <person name="Larson L."/>
            <person name="Mehta T."/>
            <person name="Neiman D."/>
            <person name="Pearson M."/>
            <person name="Roberts A."/>
            <person name="Saif S."/>
            <person name="Shea T."/>
            <person name="Shenoy N."/>
            <person name="Sisk P."/>
            <person name="Stolte C."/>
            <person name="Sykes S."/>
            <person name="Walk T."/>
            <person name="White J."/>
            <person name="Yandava C."/>
            <person name="Haas B."/>
            <person name="Nusbaum C."/>
            <person name="Birren B."/>
        </authorList>
    </citation>
    <scope>NUCLEOTIDE SEQUENCE [LARGE SCALE GENOMIC DNA]</scope>
    <source>
        <strain evidence="5">R3-111a-1</strain>
    </source>
</reference>
<dbReference type="HOGENOM" id="CLU_020690_0_0_1"/>
<dbReference type="Proteomes" id="UP000006039">
    <property type="component" value="Unassembled WGS sequence"/>
</dbReference>
<dbReference type="RefSeq" id="XP_009216596.1">
    <property type="nucleotide sequence ID" value="XM_009218332.1"/>
</dbReference>
<feature type="transmembrane region" description="Helical" evidence="2">
    <location>
        <begin position="106"/>
        <end position="125"/>
    </location>
</feature>
<reference evidence="4" key="4">
    <citation type="journal article" date="2015" name="G3 (Bethesda)">
        <title>Genome sequences of three phytopathogenic species of the Magnaporthaceae family of fungi.</title>
        <authorList>
            <person name="Okagaki L.H."/>
            <person name="Nunes C.C."/>
            <person name="Sailsbery J."/>
            <person name="Clay B."/>
            <person name="Brown D."/>
            <person name="John T."/>
            <person name="Oh Y."/>
            <person name="Young N."/>
            <person name="Fitzgerald M."/>
            <person name="Haas B.J."/>
            <person name="Zeng Q."/>
            <person name="Young S."/>
            <person name="Adiconis X."/>
            <person name="Fan L."/>
            <person name="Levin J.Z."/>
            <person name="Mitchell T.K."/>
            <person name="Okubara P.A."/>
            <person name="Farman M.L."/>
            <person name="Kohn L.M."/>
            <person name="Birren B."/>
            <person name="Ma L.-J."/>
            <person name="Dean R.A."/>
        </authorList>
    </citation>
    <scope>NUCLEOTIDE SEQUENCE</scope>
    <source>
        <strain evidence="4">R3-111a-1</strain>
    </source>
</reference>
<dbReference type="AlphaFoldDB" id="J3NH44"/>
<feature type="transmembrane region" description="Helical" evidence="2">
    <location>
        <begin position="179"/>
        <end position="201"/>
    </location>
</feature>
<feature type="transmembrane region" description="Helical" evidence="2">
    <location>
        <begin position="262"/>
        <end position="284"/>
    </location>
</feature>
<dbReference type="STRING" id="644352.J3NH44"/>
<dbReference type="EMBL" id="GL385395">
    <property type="protein sequence ID" value="EJT80587.1"/>
    <property type="molecule type" value="Genomic_DNA"/>
</dbReference>
<reference evidence="3" key="2">
    <citation type="submission" date="2010-07" db="EMBL/GenBank/DDBJ databases">
        <authorList>
            <consortium name="The Broad Institute Genome Sequencing Platform"/>
            <consortium name="Broad Institute Genome Sequencing Center for Infectious Disease"/>
            <person name="Ma L.-J."/>
            <person name="Dead R."/>
            <person name="Young S."/>
            <person name="Zeng Q."/>
            <person name="Koehrsen M."/>
            <person name="Alvarado L."/>
            <person name="Berlin A."/>
            <person name="Chapman S.B."/>
            <person name="Chen Z."/>
            <person name="Freedman E."/>
            <person name="Gellesch M."/>
            <person name="Goldberg J."/>
            <person name="Griggs A."/>
            <person name="Gujja S."/>
            <person name="Heilman E.R."/>
            <person name="Heiman D."/>
            <person name="Hepburn T."/>
            <person name="Howarth C."/>
            <person name="Jen D."/>
            <person name="Larson L."/>
            <person name="Mehta T."/>
            <person name="Neiman D."/>
            <person name="Pearson M."/>
            <person name="Roberts A."/>
            <person name="Saif S."/>
            <person name="Shea T."/>
            <person name="Shenoy N."/>
            <person name="Sisk P."/>
            <person name="Stolte C."/>
            <person name="Sykes S."/>
            <person name="Walk T."/>
            <person name="White J."/>
            <person name="Yandava C."/>
            <person name="Haas B."/>
            <person name="Nusbaum C."/>
            <person name="Birren B."/>
        </authorList>
    </citation>
    <scope>NUCLEOTIDE SEQUENCE</scope>
    <source>
        <strain evidence="3">R3-111a-1</strain>
    </source>
</reference>
<reference evidence="3" key="3">
    <citation type="submission" date="2010-09" db="EMBL/GenBank/DDBJ databases">
        <title>Annotation of Gaeumannomyces graminis var. tritici R3-111a-1.</title>
        <authorList>
            <consortium name="The Broad Institute Genome Sequencing Platform"/>
            <person name="Ma L.-J."/>
            <person name="Dead R."/>
            <person name="Young S.K."/>
            <person name="Zeng Q."/>
            <person name="Gargeya S."/>
            <person name="Fitzgerald M."/>
            <person name="Haas B."/>
            <person name="Abouelleil A."/>
            <person name="Alvarado L."/>
            <person name="Arachchi H.M."/>
            <person name="Berlin A."/>
            <person name="Brown A."/>
            <person name="Chapman S.B."/>
            <person name="Chen Z."/>
            <person name="Dunbar C."/>
            <person name="Freedman E."/>
            <person name="Gearin G."/>
            <person name="Gellesch M."/>
            <person name="Goldberg J."/>
            <person name="Griggs A."/>
            <person name="Gujja S."/>
            <person name="Heiman D."/>
            <person name="Howarth C."/>
            <person name="Larson L."/>
            <person name="Lui A."/>
            <person name="MacDonald P.J.P."/>
            <person name="Mehta T."/>
            <person name="Montmayeur A."/>
            <person name="Murphy C."/>
            <person name="Neiman D."/>
            <person name="Pearson M."/>
            <person name="Priest M."/>
            <person name="Roberts A."/>
            <person name="Saif S."/>
            <person name="Shea T."/>
            <person name="Shenoy N."/>
            <person name="Sisk P."/>
            <person name="Stolte C."/>
            <person name="Sykes S."/>
            <person name="Yandava C."/>
            <person name="Wortman J."/>
            <person name="Nusbaum C."/>
            <person name="Birren B."/>
        </authorList>
    </citation>
    <scope>NUCLEOTIDE SEQUENCE</scope>
    <source>
        <strain evidence="3">R3-111a-1</strain>
    </source>
</reference>
<evidence type="ECO:0000313" key="3">
    <source>
        <dbReference type="EMBL" id="EJT80587.1"/>
    </source>
</evidence>
<evidence type="ECO:0000256" key="1">
    <source>
        <dbReference type="SAM" id="MobiDB-lite"/>
    </source>
</evidence>
<keyword evidence="2" id="KW-0812">Transmembrane</keyword>